<dbReference type="OrthoDB" id="3564615at2759"/>
<gene>
    <name evidence="2" type="ORF">OIDMADRAFT_46808</name>
</gene>
<reference evidence="3" key="2">
    <citation type="submission" date="2015-01" db="EMBL/GenBank/DDBJ databases">
        <title>Evolutionary Origins and Diversification of the Mycorrhizal Mutualists.</title>
        <authorList>
            <consortium name="DOE Joint Genome Institute"/>
            <consortium name="Mycorrhizal Genomics Consortium"/>
            <person name="Kohler A."/>
            <person name="Kuo A."/>
            <person name="Nagy L.G."/>
            <person name="Floudas D."/>
            <person name="Copeland A."/>
            <person name="Barry K.W."/>
            <person name="Cichocki N."/>
            <person name="Veneault-Fourrey C."/>
            <person name="LaButti K."/>
            <person name="Lindquist E.A."/>
            <person name="Lipzen A."/>
            <person name="Lundell T."/>
            <person name="Morin E."/>
            <person name="Murat C."/>
            <person name="Riley R."/>
            <person name="Ohm R."/>
            <person name="Sun H."/>
            <person name="Tunlid A."/>
            <person name="Henrissat B."/>
            <person name="Grigoriev I.V."/>
            <person name="Hibbett D.S."/>
            <person name="Martin F."/>
        </authorList>
    </citation>
    <scope>NUCLEOTIDE SEQUENCE [LARGE SCALE GENOMIC DNA]</scope>
    <source>
        <strain evidence="3">Zn</strain>
    </source>
</reference>
<organism evidence="2 3">
    <name type="scientific">Oidiodendron maius (strain Zn)</name>
    <dbReference type="NCBI Taxonomy" id="913774"/>
    <lineage>
        <taxon>Eukaryota</taxon>
        <taxon>Fungi</taxon>
        <taxon>Dikarya</taxon>
        <taxon>Ascomycota</taxon>
        <taxon>Pezizomycotina</taxon>
        <taxon>Leotiomycetes</taxon>
        <taxon>Leotiomycetes incertae sedis</taxon>
        <taxon>Myxotrichaceae</taxon>
        <taxon>Oidiodendron</taxon>
    </lineage>
</organism>
<reference evidence="2 3" key="1">
    <citation type="submission" date="2014-04" db="EMBL/GenBank/DDBJ databases">
        <authorList>
            <consortium name="DOE Joint Genome Institute"/>
            <person name="Kuo A."/>
            <person name="Martino E."/>
            <person name="Perotto S."/>
            <person name="Kohler A."/>
            <person name="Nagy L.G."/>
            <person name="Floudas D."/>
            <person name="Copeland A."/>
            <person name="Barry K.W."/>
            <person name="Cichocki N."/>
            <person name="Veneault-Fourrey C."/>
            <person name="LaButti K."/>
            <person name="Lindquist E.A."/>
            <person name="Lipzen A."/>
            <person name="Lundell T."/>
            <person name="Morin E."/>
            <person name="Murat C."/>
            <person name="Sun H."/>
            <person name="Tunlid A."/>
            <person name="Henrissat B."/>
            <person name="Grigoriev I.V."/>
            <person name="Hibbett D.S."/>
            <person name="Martin F."/>
            <person name="Nordberg H.P."/>
            <person name="Cantor M.N."/>
            <person name="Hua S.X."/>
        </authorList>
    </citation>
    <scope>NUCLEOTIDE SEQUENCE [LARGE SCALE GENOMIC DNA]</scope>
    <source>
        <strain evidence="2 3">Zn</strain>
    </source>
</reference>
<name>A0A0C3D6D0_OIDMZ</name>
<evidence type="ECO:0000313" key="2">
    <source>
        <dbReference type="EMBL" id="KIN06884.1"/>
    </source>
</evidence>
<dbReference type="AlphaFoldDB" id="A0A0C3D6D0"/>
<feature type="region of interest" description="Disordered" evidence="1">
    <location>
        <begin position="258"/>
        <end position="293"/>
    </location>
</feature>
<dbReference type="InParanoid" id="A0A0C3D6D0"/>
<evidence type="ECO:0000256" key="1">
    <source>
        <dbReference type="SAM" id="MobiDB-lite"/>
    </source>
</evidence>
<proteinExistence type="predicted"/>
<dbReference type="Proteomes" id="UP000054321">
    <property type="component" value="Unassembled WGS sequence"/>
</dbReference>
<protein>
    <submittedName>
        <fullName evidence="2">Uncharacterized protein</fullName>
    </submittedName>
</protein>
<dbReference type="HOGENOM" id="CLU_034566_2_0_1"/>
<evidence type="ECO:0000313" key="3">
    <source>
        <dbReference type="Proteomes" id="UP000054321"/>
    </source>
</evidence>
<accession>A0A0C3D6D0</accession>
<sequence>MALSMPTGLSQFIDAIKTLIEKNDMTEIDQLSARLRPYRIETHRAIVSGKALLKSVLILEEEQPPQCNTFVPESQQYLSLGLATSVHVTSPPCSNINPTDLMWNFCPETTPISTLRGDEDRTYNERTMDGMSTMAENARSNDHVEQSEILFDTVGDSTVLNSEGTVEIIHETEAAYSGSRVANISRRSSSELSDARNQDLGHGSVGGIVGGVDSIQSPSIIDPEPLWIHNVDPIDIGLQEHRSPDVEMIDTCSEHLVDTPLTPSQRHDVCSSKSTPRARSDRSARITTPSSRSEAVTLSSASIEETFDYTPQIVKDTPRTSNDEQVMEQQDNLFATGLLIASHEWKNSIREDYIVFLKENLLRWKQDGLWHQTPLLSPRKDRSGSGSLESVYHCVCQLDMRMDDDPIRKRVALILLHLEFENISRKWRAQSRNERKYQTGIGQGYTTLMIDNILMNIHANWTISNSRRKSELRAKFHNRKRYGKRWSVLTAALGSGILFVCSKPLARMIGTTTTTQQGLQTITQNIQTSKHVLRVLSLINPVMDCLVFGHDCTSYDVDQILEQVELLGTS</sequence>
<keyword evidence="3" id="KW-1185">Reference proteome</keyword>
<dbReference type="EMBL" id="KN832870">
    <property type="protein sequence ID" value="KIN06884.1"/>
    <property type="molecule type" value="Genomic_DNA"/>
</dbReference>